<name>A0A392QYJ1_9FABA</name>
<feature type="non-terminal residue" evidence="2">
    <location>
        <position position="98"/>
    </location>
</feature>
<dbReference type="InterPro" id="IPR046960">
    <property type="entry name" value="PPR_At4g14850-like_plant"/>
</dbReference>
<dbReference type="InterPro" id="IPR011990">
    <property type="entry name" value="TPR-like_helical_dom_sf"/>
</dbReference>
<evidence type="ECO:0000313" key="2">
    <source>
        <dbReference type="EMBL" id="MCI28932.1"/>
    </source>
</evidence>
<keyword evidence="3" id="KW-1185">Reference proteome</keyword>
<sequence>MPKPDLVSWNSILDCHVYCANYNQALDLFARMLQHSGTELQPDDATLVVTLSACGAIGALDFGRKVHSFIRDSTNNLGECISVSNALVDMYAKCGAVE</sequence>
<evidence type="ECO:0000313" key="3">
    <source>
        <dbReference type="Proteomes" id="UP000265520"/>
    </source>
</evidence>
<comment type="caution">
    <text evidence="2">The sequence shown here is derived from an EMBL/GenBank/DDBJ whole genome shotgun (WGS) entry which is preliminary data.</text>
</comment>
<dbReference type="PANTHER" id="PTHR47926">
    <property type="entry name" value="PENTATRICOPEPTIDE REPEAT-CONTAINING PROTEIN"/>
    <property type="match status" value="1"/>
</dbReference>
<evidence type="ECO:0000256" key="1">
    <source>
        <dbReference type="ARBA" id="ARBA00022737"/>
    </source>
</evidence>
<dbReference type="AlphaFoldDB" id="A0A392QYJ1"/>
<accession>A0A392QYJ1</accession>
<proteinExistence type="predicted"/>
<dbReference type="GO" id="GO:0003723">
    <property type="term" value="F:RNA binding"/>
    <property type="evidence" value="ECO:0007669"/>
    <property type="project" value="InterPro"/>
</dbReference>
<keyword evidence="1" id="KW-0677">Repeat</keyword>
<dbReference type="GO" id="GO:0009451">
    <property type="term" value="P:RNA modification"/>
    <property type="evidence" value="ECO:0007669"/>
    <property type="project" value="InterPro"/>
</dbReference>
<dbReference type="Pfam" id="PF01535">
    <property type="entry name" value="PPR"/>
    <property type="match status" value="1"/>
</dbReference>
<dbReference type="EMBL" id="LXQA010169065">
    <property type="protein sequence ID" value="MCI28932.1"/>
    <property type="molecule type" value="Genomic_DNA"/>
</dbReference>
<organism evidence="2 3">
    <name type="scientific">Trifolium medium</name>
    <dbReference type="NCBI Taxonomy" id="97028"/>
    <lineage>
        <taxon>Eukaryota</taxon>
        <taxon>Viridiplantae</taxon>
        <taxon>Streptophyta</taxon>
        <taxon>Embryophyta</taxon>
        <taxon>Tracheophyta</taxon>
        <taxon>Spermatophyta</taxon>
        <taxon>Magnoliopsida</taxon>
        <taxon>eudicotyledons</taxon>
        <taxon>Gunneridae</taxon>
        <taxon>Pentapetalae</taxon>
        <taxon>rosids</taxon>
        <taxon>fabids</taxon>
        <taxon>Fabales</taxon>
        <taxon>Fabaceae</taxon>
        <taxon>Papilionoideae</taxon>
        <taxon>50 kb inversion clade</taxon>
        <taxon>NPAAA clade</taxon>
        <taxon>Hologalegina</taxon>
        <taxon>IRL clade</taxon>
        <taxon>Trifolieae</taxon>
        <taxon>Trifolium</taxon>
    </lineage>
</organism>
<protein>
    <submittedName>
        <fullName evidence="2">Pentatricopeptide repeat-containing protein</fullName>
    </submittedName>
</protein>
<dbReference type="NCBIfam" id="TIGR00756">
    <property type="entry name" value="PPR"/>
    <property type="match status" value="1"/>
</dbReference>
<dbReference type="InterPro" id="IPR002885">
    <property type="entry name" value="PPR_rpt"/>
</dbReference>
<dbReference type="PANTHER" id="PTHR47926:SF391">
    <property type="entry name" value="TETRATRICOPEPTIDE-LIKE HELICAL DOMAIN SUPERFAMILY"/>
    <property type="match status" value="1"/>
</dbReference>
<dbReference type="Proteomes" id="UP000265520">
    <property type="component" value="Unassembled WGS sequence"/>
</dbReference>
<reference evidence="2 3" key="1">
    <citation type="journal article" date="2018" name="Front. Plant Sci.">
        <title>Red Clover (Trifolium pratense) and Zigzag Clover (T. medium) - A Picture of Genomic Similarities and Differences.</title>
        <authorList>
            <person name="Dluhosova J."/>
            <person name="Istvanek J."/>
            <person name="Nedelnik J."/>
            <person name="Repkova J."/>
        </authorList>
    </citation>
    <scope>NUCLEOTIDE SEQUENCE [LARGE SCALE GENOMIC DNA]</scope>
    <source>
        <strain evidence="3">cv. 10/8</strain>
        <tissue evidence="2">Leaf</tissue>
    </source>
</reference>
<dbReference type="Gene3D" id="1.25.40.10">
    <property type="entry name" value="Tetratricopeptide repeat domain"/>
    <property type="match status" value="1"/>
</dbReference>